<protein>
    <submittedName>
        <fullName evidence="1">Uncharacterized protein</fullName>
    </submittedName>
</protein>
<reference evidence="2" key="1">
    <citation type="submission" date="2023-07" db="EMBL/GenBank/DDBJ databases">
        <title>Description of three actinobacteria isolated from air of manufacturing shop in a pharmaceutical factory.</title>
        <authorList>
            <person name="Zhang D.-F."/>
        </authorList>
    </citation>
    <scope>NUCLEOTIDE SEQUENCE [LARGE SCALE GENOMIC DNA]</scope>
    <source>
        <strain evidence="2">CCTCC AB 207010</strain>
    </source>
</reference>
<dbReference type="EMBL" id="JAVKGT010000029">
    <property type="protein sequence ID" value="MDR5712593.1"/>
    <property type="molecule type" value="Genomic_DNA"/>
</dbReference>
<name>A0ABU1FWR9_9MICC</name>
<accession>A0ABU1FWR9</accession>
<dbReference type="Proteomes" id="UP001260872">
    <property type="component" value="Unassembled WGS sequence"/>
</dbReference>
<organism evidence="1 2">
    <name type="scientific">Nesterenkonia flava</name>
    <dbReference type="NCBI Taxonomy" id="469799"/>
    <lineage>
        <taxon>Bacteria</taxon>
        <taxon>Bacillati</taxon>
        <taxon>Actinomycetota</taxon>
        <taxon>Actinomycetes</taxon>
        <taxon>Micrococcales</taxon>
        <taxon>Micrococcaceae</taxon>
        <taxon>Nesterenkonia</taxon>
    </lineage>
</organism>
<sequence length="51" mass="5556">MEQVPHGFRYQKAMEGIPERKPAPAPLTVSQIDEFAALAADDASRWATLSG</sequence>
<gene>
    <name evidence="1" type="ORF">RH857_10700</name>
</gene>
<evidence type="ECO:0000313" key="1">
    <source>
        <dbReference type="EMBL" id="MDR5712593.1"/>
    </source>
</evidence>
<dbReference type="RefSeq" id="WP_310537966.1">
    <property type="nucleotide sequence ID" value="NZ_BAAAOC010000005.1"/>
</dbReference>
<comment type="caution">
    <text evidence="1">The sequence shown here is derived from an EMBL/GenBank/DDBJ whole genome shotgun (WGS) entry which is preliminary data.</text>
</comment>
<proteinExistence type="predicted"/>
<keyword evidence="2" id="KW-1185">Reference proteome</keyword>
<evidence type="ECO:0000313" key="2">
    <source>
        <dbReference type="Proteomes" id="UP001260872"/>
    </source>
</evidence>